<dbReference type="InterPro" id="IPR000175">
    <property type="entry name" value="Na/ntran_symport"/>
</dbReference>
<feature type="transmembrane region" description="Helical" evidence="1">
    <location>
        <begin position="421"/>
        <end position="443"/>
    </location>
</feature>
<dbReference type="PANTHER" id="PTHR42948">
    <property type="entry name" value="TRANSPORTER"/>
    <property type="match status" value="1"/>
</dbReference>
<sequence>MASSSRGQFTSRFGFIMAAAGSAVGLGNVWGFPTQAASNGGAVFLIVYLLMVFLLAFPMLVAELTIGRYGQSNPIRSFRAAWPKGKLGAILLGIGGMIVVSLILSFYAIVAGWLVGSFFSSGLDFIGMQSAGHWLTTFGTERNLVLMVLFMALTMFVVRNGVADGIEKWSTRLMPLLFVLFGLLTIYIFTQDGAVEGLKMYLVPDFSHLTPQLVVSAMGQAFFSLSLGVCVMTTYGSYLKKDTNLPKTAAQVALIDTGVAFIAGLMILPAMFVAKHNGVEIFSESGELLNSDTLVFTVLPAMFDTMGSVGALIGLVFFLLMIIAALTSSISMLEVPVACATEELKQSRRTAVLWIGGLVTVISAVIVMNFSSLFGLVIQFTTVYSQPIIALLITLIVGWIWNRNQILTELKQGCPEIENSWFWKIWPLYVRLVCPVLMLLVFLPDPRGAKLSYRRRLR</sequence>
<dbReference type="EMBL" id="CP076643">
    <property type="protein sequence ID" value="QXO18532.1"/>
    <property type="molecule type" value="Genomic_DNA"/>
</dbReference>
<evidence type="ECO:0000256" key="1">
    <source>
        <dbReference type="SAM" id="Phobius"/>
    </source>
</evidence>
<protein>
    <submittedName>
        <fullName evidence="2">Sodium-dependent transporter</fullName>
    </submittedName>
</protein>
<gene>
    <name evidence="2" type="ORF">KNV97_09780</name>
</gene>
<feature type="transmembrane region" description="Helical" evidence="1">
    <location>
        <begin position="87"/>
        <end position="115"/>
    </location>
</feature>
<dbReference type="GO" id="GO:0016020">
    <property type="term" value="C:membrane"/>
    <property type="evidence" value="ECO:0007669"/>
    <property type="project" value="InterPro"/>
</dbReference>
<dbReference type="PROSITE" id="PS50267">
    <property type="entry name" value="NA_NEUROTRAN_SYMP_3"/>
    <property type="match status" value="1"/>
</dbReference>
<keyword evidence="3" id="KW-1185">Reference proteome</keyword>
<proteinExistence type="predicted"/>
<dbReference type="AlphaFoldDB" id="A0A975UBE6"/>
<keyword evidence="1" id="KW-0472">Membrane</keyword>
<dbReference type="PANTHER" id="PTHR42948:SF1">
    <property type="entry name" value="TRANSPORTER"/>
    <property type="match status" value="1"/>
</dbReference>
<dbReference type="InterPro" id="IPR047218">
    <property type="entry name" value="YocR/YhdH-like"/>
</dbReference>
<evidence type="ECO:0000313" key="3">
    <source>
        <dbReference type="Proteomes" id="UP000694232"/>
    </source>
</evidence>
<feature type="transmembrane region" description="Helical" evidence="1">
    <location>
        <begin position="12"/>
        <end position="30"/>
    </location>
</feature>
<keyword evidence="1" id="KW-0812">Transmembrane</keyword>
<feature type="transmembrane region" description="Helical" evidence="1">
    <location>
        <begin position="209"/>
        <end position="231"/>
    </location>
</feature>
<feature type="transmembrane region" description="Helical" evidence="1">
    <location>
        <begin position="384"/>
        <end position="401"/>
    </location>
</feature>
<feature type="transmembrane region" description="Helical" evidence="1">
    <location>
        <begin position="252"/>
        <end position="274"/>
    </location>
</feature>
<dbReference type="Pfam" id="PF00209">
    <property type="entry name" value="SNF"/>
    <property type="match status" value="2"/>
</dbReference>
<dbReference type="KEGG" id="vos:KNV97_09780"/>
<name>A0A975UBE6_9VIBR</name>
<reference evidence="2" key="1">
    <citation type="submission" date="2021-06" db="EMBL/GenBank/DDBJ databases">
        <title>Vibrio nov. sp., novel gut bacterium isolated from Yellow Sea oyster.</title>
        <authorList>
            <person name="Muhammad N."/>
            <person name="Nguyen T.H."/>
            <person name="Lee Y.-J."/>
            <person name="Ko J."/>
            <person name="Kim S.-G."/>
        </authorList>
    </citation>
    <scope>NUCLEOTIDE SEQUENCE</scope>
    <source>
        <strain evidence="2">OG9-811</strain>
    </source>
</reference>
<dbReference type="NCBIfam" id="NF037979">
    <property type="entry name" value="Na_transp"/>
    <property type="match status" value="1"/>
</dbReference>
<accession>A0A975UBE6</accession>
<dbReference type="CDD" id="cd10336">
    <property type="entry name" value="SLC6sbd_Tyt1-Like"/>
    <property type="match status" value="1"/>
</dbReference>
<dbReference type="Proteomes" id="UP000694232">
    <property type="component" value="Chromosome 1"/>
</dbReference>
<feature type="transmembrane region" description="Helical" evidence="1">
    <location>
        <begin position="42"/>
        <end position="66"/>
    </location>
</feature>
<feature type="transmembrane region" description="Helical" evidence="1">
    <location>
        <begin position="351"/>
        <end position="378"/>
    </location>
</feature>
<keyword evidence="1" id="KW-1133">Transmembrane helix</keyword>
<feature type="transmembrane region" description="Helical" evidence="1">
    <location>
        <begin position="169"/>
        <end position="189"/>
    </location>
</feature>
<organism evidence="2 3">
    <name type="scientific">Vibrio ostreae</name>
    <dbReference type="NCBI Taxonomy" id="2841925"/>
    <lineage>
        <taxon>Bacteria</taxon>
        <taxon>Pseudomonadati</taxon>
        <taxon>Pseudomonadota</taxon>
        <taxon>Gammaproteobacteria</taxon>
        <taxon>Vibrionales</taxon>
        <taxon>Vibrionaceae</taxon>
        <taxon>Vibrio</taxon>
    </lineage>
</organism>
<feature type="transmembrane region" description="Helical" evidence="1">
    <location>
        <begin position="144"/>
        <end position="162"/>
    </location>
</feature>
<evidence type="ECO:0000313" key="2">
    <source>
        <dbReference type="EMBL" id="QXO18532.1"/>
    </source>
</evidence>
<feature type="transmembrane region" description="Helical" evidence="1">
    <location>
        <begin position="309"/>
        <end position="330"/>
    </location>
</feature>